<name>A0A2Z6LZY0_TRISU</name>
<gene>
    <name evidence="2" type="ORF">TSUD_35680</name>
</gene>
<reference evidence="3" key="1">
    <citation type="journal article" date="2017" name="Front. Plant Sci.">
        <title>Climate Clever Clovers: New Paradigm to Reduce the Environmental Footprint of Ruminants by Breeding Low Methanogenic Forages Utilizing Haplotype Variation.</title>
        <authorList>
            <person name="Kaur P."/>
            <person name="Appels R."/>
            <person name="Bayer P.E."/>
            <person name="Keeble-Gagnere G."/>
            <person name="Wang J."/>
            <person name="Hirakawa H."/>
            <person name="Shirasawa K."/>
            <person name="Vercoe P."/>
            <person name="Stefanova K."/>
            <person name="Durmic Z."/>
            <person name="Nichols P."/>
            <person name="Revell C."/>
            <person name="Isobe S.N."/>
            <person name="Edwards D."/>
            <person name="Erskine W."/>
        </authorList>
    </citation>
    <scope>NUCLEOTIDE SEQUENCE [LARGE SCALE GENOMIC DNA]</scope>
    <source>
        <strain evidence="3">cv. Daliak</strain>
    </source>
</reference>
<dbReference type="AlphaFoldDB" id="A0A2Z6LZY0"/>
<feature type="region of interest" description="Disordered" evidence="1">
    <location>
        <begin position="35"/>
        <end position="59"/>
    </location>
</feature>
<evidence type="ECO:0000256" key="1">
    <source>
        <dbReference type="SAM" id="MobiDB-lite"/>
    </source>
</evidence>
<evidence type="ECO:0000313" key="3">
    <source>
        <dbReference type="Proteomes" id="UP000242715"/>
    </source>
</evidence>
<protein>
    <submittedName>
        <fullName evidence="2">Uncharacterized protein</fullName>
    </submittedName>
</protein>
<dbReference type="Gene3D" id="3.30.1300.10">
    <property type="entry name" value="Pantoate-beta-alanine ligase, C-terminal domain"/>
    <property type="match status" value="1"/>
</dbReference>
<sequence>MAAGLLKSYDVRSMFIAPLIAAAIDMKAQSEARPVVPPTKVGMPTSVVPPNASTNNKRESRIYQRIEPVVFCVAALFGKVRLIDNMEINL</sequence>
<evidence type="ECO:0000313" key="2">
    <source>
        <dbReference type="EMBL" id="GAU23898.1"/>
    </source>
</evidence>
<organism evidence="2 3">
    <name type="scientific">Trifolium subterraneum</name>
    <name type="common">Subterranean clover</name>
    <dbReference type="NCBI Taxonomy" id="3900"/>
    <lineage>
        <taxon>Eukaryota</taxon>
        <taxon>Viridiplantae</taxon>
        <taxon>Streptophyta</taxon>
        <taxon>Embryophyta</taxon>
        <taxon>Tracheophyta</taxon>
        <taxon>Spermatophyta</taxon>
        <taxon>Magnoliopsida</taxon>
        <taxon>eudicotyledons</taxon>
        <taxon>Gunneridae</taxon>
        <taxon>Pentapetalae</taxon>
        <taxon>rosids</taxon>
        <taxon>fabids</taxon>
        <taxon>Fabales</taxon>
        <taxon>Fabaceae</taxon>
        <taxon>Papilionoideae</taxon>
        <taxon>50 kb inversion clade</taxon>
        <taxon>NPAAA clade</taxon>
        <taxon>Hologalegina</taxon>
        <taxon>IRL clade</taxon>
        <taxon>Trifolieae</taxon>
        <taxon>Trifolium</taxon>
    </lineage>
</organism>
<dbReference type="InterPro" id="IPR042176">
    <property type="entry name" value="Pantoate_ligase_C"/>
</dbReference>
<proteinExistence type="predicted"/>
<accession>A0A2Z6LZY0</accession>
<dbReference type="Proteomes" id="UP000242715">
    <property type="component" value="Unassembled WGS sequence"/>
</dbReference>
<keyword evidence="3" id="KW-1185">Reference proteome</keyword>
<dbReference type="OrthoDB" id="2020436at2759"/>
<dbReference type="EMBL" id="DF973280">
    <property type="protein sequence ID" value="GAU23898.1"/>
    <property type="molecule type" value="Genomic_DNA"/>
</dbReference>